<organism evidence="4 5">
    <name type="scientific">Smittium angustum</name>
    <dbReference type="NCBI Taxonomy" id="133377"/>
    <lineage>
        <taxon>Eukaryota</taxon>
        <taxon>Fungi</taxon>
        <taxon>Fungi incertae sedis</taxon>
        <taxon>Zoopagomycota</taxon>
        <taxon>Kickxellomycotina</taxon>
        <taxon>Harpellomycetes</taxon>
        <taxon>Harpellales</taxon>
        <taxon>Legeriomycetaceae</taxon>
        <taxon>Smittium</taxon>
    </lineage>
</organism>
<dbReference type="InterPro" id="IPR050230">
    <property type="entry name" value="CALM/Myosin/TropC-like"/>
</dbReference>
<keyword evidence="1" id="KW-0677">Repeat</keyword>
<name>A0A2U1J419_SMIAN</name>
<reference evidence="4 5" key="1">
    <citation type="journal article" date="2018" name="MBio">
        <title>Comparative Genomics Reveals the Core Gene Toolbox for the Fungus-Insect Symbiosis.</title>
        <authorList>
            <person name="Wang Y."/>
            <person name="Stata M."/>
            <person name="Wang W."/>
            <person name="Stajich J.E."/>
            <person name="White M.M."/>
            <person name="Moncalvo J.M."/>
        </authorList>
    </citation>
    <scope>NUCLEOTIDE SEQUENCE [LARGE SCALE GENOMIC DNA]</scope>
    <source>
        <strain evidence="4 5">AUS-126-30</strain>
    </source>
</reference>
<keyword evidence="2" id="KW-0106">Calcium</keyword>
<dbReference type="InterPro" id="IPR018247">
    <property type="entry name" value="EF_Hand_1_Ca_BS"/>
</dbReference>
<dbReference type="Pfam" id="PF13499">
    <property type="entry name" value="EF-hand_7"/>
    <property type="match status" value="1"/>
</dbReference>
<proteinExistence type="predicted"/>
<evidence type="ECO:0000256" key="2">
    <source>
        <dbReference type="ARBA" id="ARBA00022837"/>
    </source>
</evidence>
<comment type="caution">
    <text evidence="4">The sequence shown here is derived from an EMBL/GenBank/DDBJ whole genome shotgun (WGS) entry which is preliminary data.</text>
</comment>
<dbReference type="InterPro" id="IPR002048">
    <property type="entry name" value="EF_hand_dom"/>
</dbReference>
<keyword evidence="5" id="KW-1185">Reference proteome</keyword>
<dbReference type="GO" id="GO:0016460">
    <property type="term" value="C:myosin II complex"/>
    <property type="evidence" value="ECO:0007669"/>
    <property type="project" value="TreeGrafter"/>
</dbReference>
<dbReference type="Gene3D" id="1.10.238.10">
    <property type="entry name" value="EF-hand"/>
    <property type="match status" value="1"/>
</dbReference>
<sequence length="173" mass="19797">MNSNYSSMSEELTPDEKQHYIQVFNDFDFENTGKLPLSYIPYLAKAICLSDPSDNLINEAISNTMNFDNQAKSNDERYFKMSDFLNFASFLSRNQSEDEQINAIYKLFVNGIGNPTSENNGIRLDQLKLVAKQLNETISDQELEEMLSIADQNEDGVVDFEEFKLVMKKAGLF</sequence>
<dbReference type="AlphaFoldDB" id="A0A2U1J419"/>
<dbReference type="PANTHER" id="PTHR23048:SF0">
    <property type="entry name" value="CALMODULIN LIKE 3"/>
    <property type="match status" value="1"/>
</dbReference>
<evidence type="ECO:0000259" key="3">
    <source>
        <dbReference type="PROSITE" id="PS50222"/>
    </source>
</evidence>
<evidence type="ECO:0000313" key="5">
    <source>
        <dbReference type="Proteomes" id="UP000245591"/>
    </source>
</evidence>
<dbReference type="Proteomes" id="UP000245591">
    <property type="component" value="Unassembled WGS sequence"/>
</dbReference>
<evidence type="ECO:0000313" key="4">
    <source>
        <dbReference type="EMBL" id="PVZ99835.1"/>
    </source>
</evidence>
<dbReference type="CDD" id="cd00051">
    <property type="entry name" value="EFh"/>
    <property type="match status" value="1"/>
</dbReference>
<evidence type="ECO:0000256" key="1">
    <source>
        <dbReference type="ARBA" id="ARBA00022737"/>
    </source>
</evidence>
<protein>
    <recommendedName>
        <fullName evidence="3">EF-hand domain-containing protein</fullName>
    </recommendedName>
</protein>
<dbReference type="PROSITE" id="PS00018">
    <property type="entry name" value="EF_HAND_1"/>
    <property type="match status" value="1"/>
</dbReference>
<dbReference type="SUPFAM" id="SSF47473">
    <property type="entry name" value="EF-hand"/>
    <property type="match status" value="1"/>
</dbReference>
<dbReference type="PROSITE" id="PS50222">
    <property type="entry name" value="EF_HAND_2"/>
    <property type="match status" value="1"/>
</dbReference>
<feature type="domain" description="EF-hand" evidence="3">
    <location>
        <begin position="138"/>
        <end position="173"/>
    </location>
</feature>
<dbReference type="SMART" id="SM00054">
    <property type="entry name" value="EFh"/>
    <property type="match status" value="1"/>
</dbReference>
<dbReference type="EMBL" id="MBFU01000384">
    <property type="protein sequence ID" value="PVZ99835.1"/>
    <property type="molecule type" value="Genomic_DNA"/>
</dbReference>
<accession>A0A2U1J419</accession>
<dbReference type="GO" id="GO:0005509">
    <property type="term" value="F:calcium ion binding"/>
    <property type="evidence" value="ECO:0007669"/>
    <property type="project" value="InterPro"/>
</dbReference>
<gene>
    <name evidence="4" type="ORF">BB558_004140</name>
</gene>
<dbReference type="PANTHER" id="PTHR23048">
    <property type="entry name" value="MYOSIN LIGHT CHAIN 1, 3"/>
    <property type="match status" value="1"/>
</dbReference>
<dbReference type="InterPro" id="IPR011992">
    <property type="entry name" value="EF-hand-dom_pair"/>
</dbReference>